<comment type="caution">
    <text evidence="1">The sequence shown here is derived from an EMBL/GenBank/DDBJ whole genome shotgun (WGS) entry which is preliminary data.</text>
</comment>
<reference evidence="1" key="1">
    <citation type="submission" date="2021-06" db="EMBL/GenBank/DDBJ databases">
        <title>Parelaphostrongylus tenuis whole genome reference sequence.</title>
        <authorList>
            <person name="Garwood T.J."/>
            <person name="Larsen P.A."/>
            <person name="Fountain-Jones N.M."/>
            <person name="Garbe J.R."/>
            <person name="Macchietto M.G."/>
            <person name="Kania S.A."/>
            <person name="Gerhold R.W."/>
            <person name="Richards J.E."/>
            <person name="Wolf T.M."/>
        </authorList>
    </citation>
    <scope>NUCLEOTIDE SEQUENCE</scope>
    <source>
        <strain evidence="1">MNPRO001-30</strain>
        <tissue evidence="1">Meninges</tissue>
    </source>
</reference>
<dbReference type="EMBL" id="JAHQIW010000490">
    <property type="protein sequence ID" value="KAJ1348380.1"/>
    <property type="molecule type" value="Genomic_DNA"/>
</dbReference>
<evidence type="ECO:0000313" key="1">
    <source>
        <dbReference type="EMBL" id="KAJ1348380.1"/>
    </source>
</evidence>
<accession>A0AAD5LZI5</accession>
<organism evidence="1 2">
    <name type="scientific">Parelaphostrongylus tenuis</name>
    <name type="common">Meningeal worm</name>
    <dbReference type="NCBI Taxonomy" id="148309"/>
    <lineage>
        <taxon>Eukaryota</taxon>
        <taxon>Metazoa</taxon>
        <taxon>Ecdysozoa</taxon>
        <taxon>Nematoda</taxon>
        <taxon>Chromadorea</taxon>
        <taxon>Rhabditida</taxon>
        <taxon>Rhabditina</taxon>
        <taxon>Rhabditomorpha</taxon>
        <taxon>Strongyloidea</taxon>
        <taxon>Metastrongylidae</taxon>
        <taxon>Parelaphostrongylus</taxon>
    </lineage>
</organism>
<keyword evidence="2" id="KW-1185">Reference proteome</keyword>
<protein>
    <submittedName>
        <fullName evidence="1">Uncharacterized protein</fullName>
    </submittedName>
</protein>
<evidence type="ECO:0000313" key="2">
    <source>
        <dbReference type="Proteomes" id="UP001196413"/>
    </source>
</evidence>
<dbReference type="AlphaFoldDB" id="A0AAD5LZI5"/>
<dbReference type="Proteomes" id="UP001196413">
    <property type="component" value="Unassembled WGS sequence"/>
</dbReference>
<sequence>MSEQTHIYGYTNIYTHYQSLCGRLHFRLARDSNGYEERLPAASPSPMWWSGTYYKQLEDWPWDYWHQRLPLRLCMKSKPRTQFRATTLPQIN</sequence>
<gene>
    <name evidence="1" type="ORF">KIN20_003671</name>
</gene>
<name>A0AAD5LZI5_PARTN</name>
<proteinExistence type="predicted"/>